<keyword evidence="2" id="KW-1185">Reference proteome</keyword>
<comment type="caution">
    <text evidence="1">The sequence shown here is derived from an EMBL/GenBank/DDBJ whole genome shotgun (WGS) entry which is preliminary data.</text>
</comment>
<proteinExistence type="predicted"/>
<name>A0ABM9JSZ0_9RALS</name>
<evidence type="ECO:0000313" key="2">
    <source>
        <dbReference type="Proteomes" id="UP001189773"/>
    </source>
</evidence>
<protein>
    <submittedName>
        <fullName evidence="1">Uncharacterized protein</fullName>
    </submittedName>
</protein>
<organism evidence="1 2">
    <name type="scientific">Ralstonia thomasii</name>
    <dbReference type="NCBI Taxonomy" id="3058596"/>
    <lineage>
        <taxon>Bacteria</taxon>
        <taxon>Pseudomonadati</taxon>
        <taxon>Pseudomonadota</taxon>
        <taxon>Betaproteobacteria</taxon>
        <taxon>Burkholderiales</taxon>
        <taxon>Burkholderiaceae</taxon>
        <taxon>Ralstonia</taxon>
    </lineage>
</organism>
<sequence>MPSPPEPGQSEPLRALSGIACTLGGMSTTAREWRPPALSFNSWAPAQKHPCAKLSTKWLGNIHQTNRVRFVSCHSRDAQIPQHFQICLHGKAVSFTPSSASPLASYCEASFPGYGFSTSRPPVRIWFDHRLPPSGSTCCWRLLPQWEPVASPMTPTNLTTLTRSGQDGRKGGIGFSGIAAPFRGACIPAHRLDGMHILCARSAGCFPYPAPA</sequence>
<dbReference type="Proteomes" id="UP001189773">
    <property type="component" value="Unassembled WGS sequence"/>
</dbReference>
<accession>A0ABM9JSZ0</accession>
<evidence type="ECO:0000313" key="1">
    <source>
        <dbReference type="EMBL" id="CAJ0802170.1"/>
    </source>
</evidence>
<gene>
    <name evidence="1" type="ORF">LMG18095_03721</name>
</gene>
<reference evidence="1 2" key="1">
    <citation type="submission" date="2023-07" db="EMBL/GenBank/DDBJ databases">
        <authorList>
            <person name="Peeters C."/>
        </authorList>
    </citation>
    <scope>NUCLEOTIDE SEQUENCE [LARGE SCALE GENOMIC DNA]</scope>
    <source>
        <strain evidence="1 2">LMG 18095</strain>
    </source>
</reference>
<dbReference type="EMBL" id="CATZAR010000013">
    <property type="protein sequence ID" value="CAJ0802170.1"/>
    <property type="molecule type" value="Genomic_DNA"/>
</dbReference>